<gene>
    <name evidence="2" type="ORF">S12H4_52433</name>
</gene>
<sequence length="90" mass="10926">MKINFYKYMLMTMAFLLGFHLYYVVQYEAIFLRYISENRDELVYITLMRLEMSFQHIITFMFCVALLVIAIVLYLAEFYACKYIKSKRAV</sequence>
<comment type="caution">
    <text evidence="2">The sequence shown here is derived from an EMBL/GenBank/DDBJ whole genome shotgun (WGS) entry which is preliminary data.</text>
</comment>
<evidence type="ECO:0000256" key="1">
    <source>
        <dbReference type="SAM" id="Phobius"/>
    </source>
</evidence>
<proteinExistence type="predicted"/>
<keyword evidence="1" id="KW-0472">Membrane</keyword>
<protein>
    <submittedName>
        <fullName evidence="2">Uncharacterized protein</fullName>
    </submittedName>
</protein>
<dbReference type="EMBL" id="BARW01033270">
    <property type="protein sequence ID" value="GAJ07945.1"/>
    <property type="molecule type" value="Genomic_DNA"/>
</dbReference>
<evidence type="ECO:0000313" key="2">
    <source>
        <dbReference type="EMBL" id="GAJ07945.1"/>
    </source>
</evidence>
<accession>X1VJF1</accession>
<feature type="transmembrane region" description="Helical" evidence="1">
    <location>
        <begin position="5"/>
        <end position="25"/>
    </location>
</feature>
<feature type="transmembrane region" description="Helical" evidence="1">
    <location>
        <begin position="57"/>
        <end position="80"/>
    </location>
</feature>
<keyword evidence="1" id="KW-1133">Transmembrane helix</keyword>
<dbReference type="AlphaFoldDB" id="X1VJF1"/>
<reference evidence="2" key="1">
    <citation type="journal article" date="2014" name="Front. Microbiol.">
        <title>High frequency of phylogenetically diverse reductive dehalogenase-homologous genes in deep subseafloor sedimentary metagenomes.</title>
        <authorList>
            <person name="Kawai M."/>
            <person name="Futagami T."/>
            <person name="Toyoda A."/>
            <person name="Takaki Y."/>
            <person name="Nishi S."/>
            <person name="Hori S."/>
            <person name="Arai W."/>
            <person name="Tsubouchi T."/>
            <person name="Morono Y."/>
            <person name="Uchiyama I."/>
            <person name="Ito T."/>
            <person name="Fujiyama A."/>
            <person name="Inagaki F."/>
            <person name="Takami H."/>
        </authorList>
    </citation>
    <scope>NUCLEOTIDE SEQUENCE</scope>
    <source>
        <strain evidence="2">Expedition CK06-06</strain>
    </source>
</reference>
<organism evidence="2">
    <name type="scientific">marine sediment metagenome</name>
    <dbReference type="NCBI Taxonomy" id="412755"/>
    <lineage>
        <taxon>unclassified sequences</taxon>
        <taxon>metagenomes</taxon>
        <taxon>ecological metagenomes</taxon>
    </lineage>
</organism>
<name>X1VJF1_9ZZZZ</name>
<keyword evidence="1" id="KW-0812">Transmembrane</keyword>